<dbReference type="Gene3D" id="2.60.40.2710">
    <property type="match status" value="1"/>
</dbReference>
<dbReference type="CDD" id="cd11304">
    <property type="entry name" value="Cadherin_repeat"/>
    <property type="match status" value="1"/>
</dbReference>
<name>A0A1G7XD15_9SPHI</name>
<dbReference type="RefSeq" id="WP_090501265.1">
    <property type="nucleotide sequence ID" value="NZ_FNCH01000011.1"/>
</dbReference>
<reference evidence="2" key="1">
    <citation type="submission" date="2016-10" db="EMBL/GenBank/DDBJ databases">
        <authorList>
            <person name="Varghese N."/>
            <person name="Submissions S."/>
        </authorList>
    </citation>
    <scope>NUCLEOTIDE SEQUENCE [LARGE SCALE GENOMIC DNA]</scope>
    <source>
        <strain evidence="2">DSM 17933</strain>
    </source>
</reference>
<dbReference type="PROSITE" id="PS51257">
    <property type="entry name" value="PROKAR_LIPOPROTEIN"/>
    <property type="match status" value="1"/>
</dbReference>
<keyword evidence="2" id="KW-1185">Reference proteome</keyword>
<sequence>MILKNYPRVLLIAGLFLSVSACKKDKQLELNTIDLGLPSTVSLVYGQEQDISLPASVQNATDAGISLDFSQVENIQVNTSVKLRDQLSRAIVFDKTTGKLHVNSMLLYPNNSVSSTSGNKIPESYKVTVQVSSKSQGIEAKQTFDLKISPAELTIKGLDNQSAVPSAYVLYGDAAAFEMEAPAAWLTNSTWTLENKATLGTAISFVSNKLSFGTNAGDPAKKAEKAYDLIPVLQKDGFTIASRAFKVTFIPQIKFFYGTYYADLNLTILTNSVYIALSNGYLSASPTLYPEQYKSTFSITSIEKNGVAIDNKDGIFGIDEKTGSVTVKKNTTLTQGSYKFTVSAKTTTGLEFSTTLTLNMEQG</sequence>
<dbReference type="Proteomes" id="UP000199643">
    <property type="component" value="Unassembled WGS sequence"/>
</dbReference>
<dbReference type="SUPFAM" id="SSF49313">
    <property type="entry name" value="Cadherin-like"/>
    <property type="match status" value="1"/>
</dbReference>
<dbReference type="OrthoDB" id="701285at2"/>
<dbReference type="GO" id="GO:0005509">
    <property type="term" value="F:calcium ion binding"/>
    <property type="evidence" value="ECO:0007669"/>
    <property type="project" value="InterPro"/>
</dbReference>
<proteinExistence type="predicted"/>
<protein>
    <submittedName>
        <fullName evidence="1">Uncharacterized protein</fullName>
    </submittedName>
</protein>
<gene>
    <name evidence="1" type="ORF">SAMN05421827_111164</name>
</gene>
<evidence type="ECO:0000313" key="2">
    <source>
        <dbReference type="Proteomes" id="UP000199643"/>
    </source>
</evidence>
<dbReference type="GO" id="GO:0016020">
    <property type="term" value="C:membrane"/>
    <property type="evidence" value="ECO:0007669"/>
    <property type="project" value="InterPro"/>
</dbReference>
<accession>A0A1G7XD15</accession>
<dbReference type="AlphaFoldDB" id="A0A1G7XD15"/>
<dbReference type="EMBL" id="FNCH01000011">
    <property type="protein sequence ID" value="SDG82076.1"/>
    <property type="molecule type" value="Genomic_DNA"/>
</dbReference>
<organism evidence="1 2">
    <name type="scientific">Pedobacter terrae</name>
    <dbReference type="NCBI Taxonomy" id="405671"/>
    <lineage>
        <taxon>Bacteria</taxon>
        <taxon>Pseudomonadati</taxon>
        <taxon>Bacteroidota</taxon>
        <taxon>Sphingobacteriia</taxon>
        <taxon>Sphingobacteriales</taxon>
        <taxon>Sphingobacteriaceae</taxon>
        <taxon>Pedobacter</taxon>
    </lineage>
</organism>
<evidence type="ECO:0000313" key="1">
    <source>
        <dbReference type="EMBL" id="SDG82076.1"/>
    </source>
</evidence>
<dbReference type="InterPro" id="IPR015919">
    <property type="entry name" value="Cadherin-like_sf"/>
</dbReference>